<feature type="compositionally biased region" description="Basic and acidic residues" evidence="1">
    <location>
        <begin position="165"/>
        <end position="192"/>
    </location>
</feature>
<keyword evidence="3" id="KW-1185">Reference proteome</keyword>
<dbReference type="EMBL" id="CALNXK010000019">
    <property type="protein sequence ID" value="CAH3107251.1"/>
    <property type="molecule type" value="Genomic_DNA"/>
</dbReference>
<sequence length="201" mass="23670">MEWTDEHDVLMLREMVVSDVFSFKKGSVSRGDAWDSIAEKLNQIDSPQFRIKDKRGVRERWVLLRRKFRSKIREEEAASGVVVEDLTEKEVLIEELIEREDTIKPDDNRLSVQQKNDKDKAEDIRKKAMESMGETKKRKLSRGATDEDQPTTSGRKRSAQPLVDFLRENANAERELRQQELDIKRKEHEKQQETIQVMMLQ</sequence>
<evidence type="ECO:0000256" key="1">
    <source>
        <dbReference type="SAM" id="MobiDB-lite"/>
    </source>
</evidence>
<dbReference type="Proteomes" id="UP001159405">
    <property type="component" value="Unassembled WGS sequence"/>
</dbReference>
<evidence type="ECO:0008006" key="4">
    <source>
        <dbReference type="Google" id="ProtNLM"/>
    </source>
</evidence>
<evidence type="ECO:0000313" key="2">
    <source>
        <dbReference type="EMBL" id="CAH3107251.1"/>
    </source>
</evidence>
<feature type="region of interest" description="Disordered" evidence="1">
    <location>
        <begin position="104"/>
        <end position="123"/>
    </location>
</feature>
<protein>
    <recommendedName>
        <fullName evidence="4">MADF domain-containing protein</fullName>
    </recommendedName>
</protein>
<feature type="region of interest" description="Disordered" evidence="1">
    <location>
        <begin position="129"/>
        <end position="201"/>
    </location>
</feature>
<accession>A0ABN8NH11</accession>
<name>A0ABN8NH11_9CNID</name>
<dbReference type="PANTHER" id="PTHR33309">
    <property type="entry name" value="KERATIN, ULTRA HIGH-SULFUR MATRIX PROTEIN-LIKE"/>
    <property type="match status" value="1"/>
</dbReference>
<evidence type="ECO:0000313" key="3">
    <source>
        <dbReference type="Proteomes" id="UP001159405"/>
    </source>
</evidence>
<gene>
    <name evidence="2" type="ORF">PLOB_00014839</name>
</gene>
<organism evidence="2 3">
    <name type="scientific">Porites lobata</name>
    <dbReference type="NCBI Taxonomy" id="104759"/>
    <lineage>
        <taxon>Eukaryota</taxon>
        <taxon>Metazoa</taxon>
        <taxon>Cnidaria</taxon>
        <taxon>Anthozoa</taxon>
        <taxon>Hexacorallia</taxon>
        <taxon>Scleractinia</taxon>
        <taxon>Fungiina</taxon>
        <taxon>Poritidae</taxon>
        <taxon>Porites</taxon>
    </lineage>
</organism>
<dbReference type="PANTHER" id="PTHR33309:SF1">
    <property type="entry name" value="MYB_SANT-LIKE DNA-BINDING DOMAIN-CONTAINING PROTEIN"/>
    <property type="match status" value="1"/>
</dbReference>
<proteinExistence type="predicted"/>
<comment type="caution">
    <text evidence="2">The sequence shown here is derived from an EMBL/GenBank/DDBJ whole genome shotgun (WGS) entry which is preliminary data.</text>
</comment>
<reference evidence="2 3" key="1">
    <citation type="submission" date="2022-05" db="EMBL/GenBank/DDBJ databases">
        <authorList>
            <consortium name="Genoscope - CEA"/>
            <person name="William W."/>
        </authorList>
    </citation>
    <scope>NUCLEOTIDE SEQUENCE [LARGE SCALE GENOMIC DNA]</scope>
</reference>